<evidence type="ECO:0000256" key="3">
    <source>
        <dbReference type="SAM" id="Phobius"/>
    </source>
</evidence>
<feature type="transmembrane region" description="Helical" evidence="3">
    <location>
        <begin position="406"/>
        <end position="429"/>
    </location>
</feature>
<dbReference type="Gene3D" id="1.20.1640.10">
    <property type="entry name" value="Multidrug efflux transporter AcrB transmembrane domain"/>
    <property type="match status" value="2"/>
</dbReference>
<feature type="transmembrane region" description="Helical" evidence="3">
    <location>
        <begin position="66"/>
        <end position="86"/>
    </location>
</feature>
<accession>A0A9X0D405</accession>
<feature type="transmembrane region" description="Helical" evidence="3">
    <location>
        <begin position="366"/>
        <end position="385"/>
    </location>
</feature>
<feature type="domain" description="SSD" evidence="4">
    <location>
        <begin position="340"/>
        <end position="460"/>
    </location>
</feature>
<dbReference type="InterPro" id="IPR051697">
    <property type="entry name" value="Patched_domain-protein"/>
</dbReference>
<dbReference type="PROSITE" id="PS50156">
    <property type="entry name" value="SSD"/>
    <property type="match status" value="1"/>
</dbReference>
<dbReference type="InterPro" id="IPR014030">
    <property type="entry name" value="Ketoacyl_synth_N"/>
</dbReference>
<dbReference type="Gene3D" id="3.40.47.10">
    <property type="match status" value="1"/>
</dbReference>
<dbReference type="AlphaFoldDB" id="A0A9X0D405"/>
<dbReference type="GO" id="GO:0016746">
    <property type="term" value="F:acyltransferase activity"/>
    <property type="evidence" value="ECO:0007669"/>
    <property type="project" value="InterPro"/>
</dbReference>
<feature type="transmembrane region" description="Helical" evidence="3">
    <location>
        <begin position="846"/>
        <end position="869"/>
    </location>
</feature>
<feature type="region of interest" description="Disordered" evidence="2">
    <location>
        <begin position="1"/>
        <end position="25"/>
    </location>
</feature>
<dbReference type="PANTHER" id="PTHR10796">
    <property type="entry name" value="PATCHED-RELATED"/>
    <property type="match status" value="1"/>
</dbReference>
<dbReference type="Pfam" id="PF00109">
    <property type="entry name" value="ketoacyl-synt"/>
    <property type="match status" value="1"/>
</dbReference>
<feature type="transmembrane region" description="Helical" evidence="3">
    <location>
        <begin position="332"/>
        <end position="354"/>
    </location>
</feature>
<dbReference type="PANTHER" id="PTHR10796:SF92">
    <property type="entry name" value="PATCHED-RELATED, ISOFORM A"/>
    <property type="match status" value="1"/>
</dbReference>
<keyword evidence="3" id="KW-0472">Membrane</keyword>
<dbReference type="InterPro" id="IPR000731">
    <property type="entry name" value="SSD"/>
</dbReference>
<keyword evidence="3" id="KW-1133">Transmembrane helix</keyword>
<evidence type="ECO:0000313" key="5">
    <source>
        <dbReference type="EMBL" id="KAJ7385706.1"/>
    </source>
</evidence>
<sequence>MDSIEELESGVSLSGRRTFDSPTKSRKRHLSCGAITKGRRVLAYCILTAYEKTLEKFGCFLARRPLIALLVWLMIVIASCLGFIRLRVEKPSIERFSATDSQSRQDMRRAAQFFPFLEARQEQVIMIPKHGQNILSEDCLKDAILVHQAIVNISGYGEICSKQLPSNTRQKRVKQECVVSSPLELAGTNFEHLSNLSSILGRELTNATIVLSTGETFNSSFTKMLSNFQVKSKTDSLTAQANALRVIFFIRETTSEEDDQAILNFEKSFESVLSSMSHRLKCASLSFNTEKTTNDALQNILKPELKPLYLSALTMVLLVFFVIYLSSNTLSCLSTVVLIIASIFVPFACTAGIISMVGTSLFPATLFIPFLLLGKATSDVVLIVGEWDRHQVPSLEHRVSSCVTRAGFVAALPALCGTILFGIAIKSSFNVISEFFSVALVAFTLLSFASFPVTVILLMYFERRLKKLNTTCLWRCNRQSPFTSFGTLQKASMQQLKAKLRHFREAFAKIMTSIAGKILSLVIFVGIITLCVLSALQPNERTSTTASLYQNDNFTQFSEAQQKFFGNETDTNIVFSEEIDYSQETIQLEMINICRMLQEASYSEGKSLCWMAALRQWARVRNMSCLNSDFYRCLNLFLNPPHHVPYRQDLRFEDENLRPRILASRVHLRMALHNRFREDRGSLEELRKDLSTQSSLETTPVSETFFDLDDLFLLERDTVFVVIIATVVVFALSLFSSSSFRISIYLAITFDVLVLESASIMGTWGIHLNHISFLALFMTVILSLNFSTQVAHSFVFSTKQAVRDRMIEVLSAVAWPVLIAAFIAISGSLSLGFIYPSLADIFNRLIPLVLALGLIHALFIFPPIIVLFVEFVDSLTYQNDVDTHVLLTQKENNEGVSLLLQNGHLRQLKSKRPGISIIGISCRFPGASSKDLFWDLLDKGKSSIGAFPQNRIEEHKTFFNSIIPSDLLVDAFVLSMVPSWKKYKILTTGSLVYPIKKLVEWTLNNESSYKWCMRPLKMPECDLKTSRCVEQGSLSV</sequence>
<dbReference type="InterPro" id="IPR016039">
    <property type="entry name" value="Thiolase-like"/>
</dbReference>
<feature type="transmembrane region" description="Helical" evidence="3">
    <location>
        <begin position="809"/>
        <end position="834"/>
    </location>
</feature>
<dbReference type="GO" id="GO:0016020">
    <property type="term" value="C:membrane"/>
    <property type="evidence" value="ECO:0007669"/>
    <property type="project" value="TreeGrafter"/>
</dbReference>
<feature type="transmembrane region" description="Helical" evidence="3">
    <location>
        <begin position="435"/>
        <end position="461"/>
    </location>
</feature>
<dbReference type="OrthoDB" id="6015015at2759"/>
<comment type="similarity">
    <text evidence="1">Belongs to the patched family.</text>
</comment>
<feature type="transmembrane region" description="Helical" evidence="3">
    <location>
        <begin position="718"/>
        <end position="735"/>
    </location>
</feature>
<keyword evidence="6" id="KW-1185">Reference proteome</keyword>
<dbReference type="Proteomes" id="UP001163046">
    <property type="component" value="Unassembled WGS sequence"/>
</dbReference>
<evidence type="ECO:0000256" key="1">
    <source>
        <dbReference type="ARBA" id="ARBA00005585"/>
    </source>
</evidence>
<feature type="transmembrane region" description="Helical" evidence="3">
    <location>
        <begin position="308"/>
        <end position="325"/>
    </location>
</feature>
<gene>
    <name evidence="5" type="ORF">OS493_013735</name>
</gene>
<feature type="transmembrane region" description="Helical" evidence="3">
    <location>
        <begin position="742"/>
        <end position="764"/>
    </location>
</feature>
<dbReference type="EMBL" id="MU825879">
    <property type="protein sequence ID" value="KAJ7385706.1"/>
    <property type="molecule type" value="Genomic_DNA"/>
</dbReference>
<dbReference type="SUPFAM" id="SSF82866">
    <property type="entry name" value="Multidrug efflux transporter AcrB transmembrane domain"/>
    <property type="match status" value="2"/>
</dbReference>
<evidence type="ECO:0000313" key="6">
    <source>
        <dbReference type="Proteomes" id="UP001163046"/>
    </source>
</evidence>
<organism evidence="5 6">
    <name type="scientific">Desmophyllum pertusum</name>
    <dbReference type="NCBI Taxonomy" id="174260"/>
    <lineage>
        <taxon>Eukaryota</taxon>
        <taxon>Metazoa</taxon>
        <taxon>Cnidaria</taxon>
        <taxon>Anthozoa</taxon>
        <taxon>Hexacorallia</taxon>
        <taxon>Scleractinia</taxon>
        <taxon>Caryophylliina</taxon>
        <taxon>Caryophylliidae</taxon>
        <taxon>Desmophyllum</taxon>
    </lineage>
</organism>
<evidence type="ECO:0000259" key="4">
    <source>
        <dbReference type="PROSITE" id="PS50156"/>
    </source>
</evidence>
<evidence type="ECO:0000256" key="2">
    <source>
        <dbReference type="SAM" id="MobiDB-lite"/>
    </source>
</evidence>
<dbReference type="SUPFAM" id="SSF53901">
    <property type="entry name" value="Thiolase-like"/>
    <property type="match status" value="1"/>
</dbReference>
<comment type="caution">
    <text evidence="5">The sequence shown here is derived from an EMBL/GenBank/DDBJ whole genome shotgun (WGS) entry which is preliminary data.</text>
</comment>
<name>A0A9X0D405_9CNID</name>
<keyword evidence="3" id="KW-0812">Transmembrane</keyword>
<feature type="transmembrane region" description="Helical" evidence="3">
    <location>
        <begin position="770"/>
        <end position="788"/>
    </location>
</feature>
<proteinExistence type="inferred from homology"/>
<protein>
    <recommendedName>
        <fullName evidence="4">SSD domain-containing protein</fullName>
    </recommendedName>
</protein>
<feature type="transmembrane region" description="Helical" evidence="3">
    <location>
        <begin position="518"/>
        <end position="536"/>
    </location>
</feature>
<reference evidence="5" key="1">
    <citation type="submission" date="2023-01" db="EMBL/GenBank/DDBJ databases">
        <title>Genome assembly of the deep-sea coral Lophelia pertusa.</title>
        <authorList>
            <person name="Herrera S."/>
            <person name="Cordes E."/>
        </authorList>
    </citation>
    <scope>NUCLEOTIDE SEQUENCE</scope>
    <source>
        <strain evidence="5">USNM1676648</strain>
        <tissue evidence="5">Polyp</tissue>
    </source>
</reference>